<keyword evidence="1 3" id="KW-0436">Ligase</keyword>
<dbReference type="InterPro" id="IPR045864">
    <property type="entry name" value="aa-tRNA-synth_II/BPL/LPL"/>
</dbReference>
<evidence type="ECO:0000256" key="1">
    <source>
        <dbReference type="ARBA" id="ARBA00022598"/>
    </source>
</evidence>
<dbReference type="Gene3D" id="3.30.930.10">
    <property type="entry name" value="Bira Bifunctional Protein, Domain 2"/>
    <property type="match status" value="1"/>
</dbReference>
<dbReference type="InterPro" id="IPR004408">
    <property type="entry name" value="Biotin_CoA_COase_ligase"/>
</dbReference>
<proteinExistence type="predicted"/>
<evidence type="ECO:0000313" key="5">
    <source>
        <dbReference type="Proteomes" id="UP000060043"/>
    </source>
</evidence>
<evidence type="ECO:0000313" key="4">
    <source>
        <dbReference type="EMBL" id="ALU30935.1"/>
    </source>
</evidence>
<dbReference type="GeneID" id="14552133"/>
<dbReference type="EMBL" id="CP013694">
    <property type="protein sequence ID" value="ALU30220.1"/>
    <property type="molecule type" value="Genomic_DNA"/>
</dbReference>
<evidence type="ECO:0000313" key="6">
    <source>
        <dbReference type="Proteomes" id="UP000065473"/>
    </source>
</evidence>
<dbReference type="PROSITE" id="PS51733">
    <property type="entry name" value="BPL_LPL_CATALYTIC"/>
    <property type="match status" value="1"/>
</dbReference>
<feature type="domain" description="BPL/LPL catalytic" evidence="2">
    <location>
        <begin position="1"/>
        <end position="170"/>
    </location>
</feature>
<dbReference type="OrthoDB" id="46252at2157"/>
<sequence length="230" mass="26058">MLIFKFPSVTSTQDLAEAIYYMINAEEFVVTAEEQTNARGRYRREWYSPKGGLWITYVVKNYDVDKVPFLTLKVSLGIRNALAKYVNAGIRWPNDIVVGNKKIAGVLIEGIAEGSSGTVFIGAGIDTNVTRFPEDIIATSILLETGKEVDNDELLNEIINSIKNIMNLDDRTTIDKINEVLQIKDKKIRIMGQDWEKICKTLFVDYYGRLVTDCGIFEVEEVMRVESLDN</sequence>
<dbReference type="GO" id="GO:0005737">
    <property type="term" value="C:cytoplasm"/>
    <property type="evidence" value="ECO:0007669"/>
    <property type="project" value="TreeGrafter"/>
</dbReference>
<dbReference type="CDD" id="cd16442">
    <property type="entry name" value="BPL"/>
    <property type="match status" value="1"/>
</dbReference>
<reference evidence="5 6" key="1">
    <citation type="submission" date="2015-12" db="EMBL/GenBank/DDBJ databases">
        <title>A stable core within a dynamic pangenome in Sulfolobus acidocaldarius.</title>
        <authorList>
            <person name="Anderson R."/>
            <person name="Kouris A."/>
            <person name="Seward C."/>
            <person name="Campbell K."/>
            <person name="Whitaker R."/>
        </authorList>
    </citation>
    <scope>NUCLEOTIDE SEQUENCE [LARGE SCALE GENOMIC DNA]</scope>
    <source>
        <strain evidence="3 6">GG12-C01-09</strain>
        <strain evidence="4 5">NG05B_CO5_07</strain>
    </source>
</reference>
<dbReference type="Proteomes" id="UP000060043">
    <property type="component" value="Chromosome"/>
</dbReference>
<dbReference type="GO" id="GO:0004077">
    <property type="term" value="F:biotin--[biotin carboxyl-carrier protein] ligase activity"/>
    <property type="evidence" value="ECO:0007669"/>
    <property type="project" value="InterPro"/>
</dbReference>
<dbReference type="Pfam" id="PF03099">
    <property type="entry name" value="BPL_LplA_LipB"/>
    <property type="match status" value="1"/>
</dbReference>
<evidence type="ECO:0000259" key="2">
    <source>
        <dbReference type="PROSITE" id="PS51733"/>
    </source>
</evidence>
<name>A0A0U3HHD5_9CREN</name>
<dbReference type="PaxDb" id="1435377-SUSAZ_07770"/>
<dbReference type="NCBIfam" id="TIGR00121">
    <property type="entry name" value="birA_ligase"/>
    <property type="match status" value="1"/>
</dbReference>
<dbReference type="STRING" id="1435377.SUSAZ_07770"/>
<dbReference type="PANTHER" id="PTHR12835">
    <property type="entry name" value="BIOTIN PROTEIN LIGASE"/>
    <property type="match status" value="1"/>
</dbReference>
<dbReference type="OMA" id="VGDCIHL"/>
<protein>
    <submittedName>
        <fullName evidence="3">Biotin--acetyl-CoA-carboxylase ligase</fullName>
    </submittedName>
</protein>
<dbReference type="PANTHER" id="PTHR12835:SF5">
    <property type="entry name" value="BIOTIN--PROTEIN LIGASE"/>
    <property type="match status" value="1"/>
</dbReference>
<organism evidence="3 6">
    <name type="scientific">Sulfolobus acidocaldarius</name>
    <dbReference type="NCBI Taxonomy" id="2285"/>
    <lineage>
        <taxon>Archaea</taxon>
        <taxon>Thermoproteota</taxon>
        <taxon>Thermoprotei</taxon>
        <taxon>Sulfolobales</taxon>
        <taxon>Sulfolobaceae</taxon>
        <taxon>Sulfolobus</taxon>
    </lineage>
</organism>
<dbReference type="RefSeq" id="WP_011278454.1">
    <property type="nucleotide sequence ID" value="NZ_BHWZ01000004.1"/>
</dbReference>
<evidence type="ECO:0000313" key="3">
    <source>
        <dbReference type="EMBL" id="ALU30220.1"/>
    </source>
</evidence>
<dbReference type="InterPro" id="IPR004143">
    <property type="entry name" value="BPL_LPL_catalytic"/>
</dbReference>
<dbReference type="AlphaFoldDB" id="A0A0U3HHD5"/>
<gene>
    <name evidence="3" type="ORF">ATY89_09910</name>
    <name evidence="4" type="ORF">ATZ20_01465</name>
</gene>
<dbReference type="EMBL" id="CP013695">
    <property type="protein sequence ID" value="ALU30935.1"/>
    <property type="molecule type" value="Genomic_DNA"/>
</dbReference>
<dbReference type="SUPFAM" id="SSF55681">
    <property type="entry name" value="Class II aaRS and biotin synthetases"/>
    <property type="match status" value="1"/>
</dbReference>
<dbReference type="Proteomes" id="UP000065473">
    <property type="component" value="Chromosome"/>
</dbReference>
<accession>A0A0U3HHD5</accession>